<evidence type="ECO:0000313" key="9">
    <source>
        <dbReference type="EMBL" id="MDC8013418.1"/>
    </source>
</evidence>
<dbReference type="CDD" id="cd00383">
    <property type="entry name" value="trans_reg_C"/>
    <property type="match status" value="1"/>
</dbReference>
<keyword evidence="7" id="KW-0812">Transmembrane</keyword>
<evidence type="ECO:0000256" key="3">
    <source>
        <dbReference type="ARBA" id="ARBA00023125"/>
    </source>
</evidence>
<keyword evidence="1" id="KW-0677">Repeat</keyword>
<reference evidence="9" key="1">
    <citation type="submission" date="2023-02" db="EMBL/GenBank/DDBJ databases">
        <title>Tahibacter soli sp. nov. isolated from soil.</title>
        <authorList>
            <person name="Baek J.H."/>
            <person name="Lee J.K."/>
            <person name="Choi D.G."/>
            <person name="Jeon C.O."/>
        </authorList>
    </citation>
    <scope>NUCLEOTIDE SEQUENCE</scope>
    <source>
        <strain evidence="9">BL</strain>
    </source>
</reference>
<feature type="region of interest" description="Disordered" evidence="6">
    <location>
        <begin position="125"/>
        <end position="148"/>
    </location>
</feature>
<dbReference type="PROSITE" id="PS51755">
    <property type="entry name" value="OMPR_PHOB"/>
    <property type="match status" value="1"/>
</dbReference>
<evidence type="ECO:0000256" key="5">
    <source>
        <dbReference type="PROSITE-ProRule" id="PRU01091"/>
    </source>
</evidence>
<dbReference type="InterPro" id="IPR016032">
    <property type="entry name" value="Sig_transdc_resp-reg_C-effctor"/>
</dbReference>
<dbReference type="GO" id="GO:0006355">
    <property type="term" value="P:regulation of DNA-templated transcription"/>
    <property type="evidence" value="ECO:0007669"/>
    <property type="project" value="InterPro"/>
</dbReference>
<evidence type="ECO:0000259" key="8">
    <source>
        <dbReference type="PROSITE" id="PS51755"/>
    </source>
</evidence>
<dbReference type="Gene3D" id="1.10.10.10">
    <property type="entry name" value="Winged helix-like DNA-binding domain superfamily/Winged helix DNA-binding domain"/>
    <property type="match status" value="1"/>
</dbReference>
<dbReference type="GO" id="GO:0003677">
    <property type="term" value="F:DNA binding"/>
    <property type="evidence" value="ECO:0007669"/>
    <property type="project" value="UniProtKB-UniRule"/>
</dbReference>
<dbReference type="RefSeq" id="WP_263545625.1">
    <property type="nucleotide sequence ID" value="NZ_JAOVZO020000017.1"/>
</dbReference>
<organism evidence="9 10">
    <name type="scientific">Tahibacter soli</name>
    <dbReference type="NCBI Taxonomy" id="2983605"/>
    <lineage>
        <taxon>Bacteria</taxon>
        <taxon>Pseudomonadati</taxon>
        <taxon>Pseudomonadota</taxon>
        <taxon>Gammaproteobacteria</taxon>
        <taxon>Lysobacterales</taxon>
        <taxon>Rhodanobacteraceae</taxon>
        <taxon>Tahibacter</taxon>
    </lineage>
</organism>
<keyword evidence="3 5" id="KW-0238">DNA-binding</keyword>
<dbReference type="SUPFAM" id="SSF46894">
    <property type="entry name" value="C-terminal effector domain of the bipartite response regulators"/>
    <property type="match status" value="1"/>
</dbReference>
<dbReference type="SMART" id="SM00028">
    <property type="entry name" value="TPR"/>
    <property type="match status" value="3"/>
</dbReference>
<feature type="DNA-binding region" description="OmpR/PhoB-type" evidence="5">
    <location>
        <begin position="10"/>
        <end position="108"/>
    </location>
</feature>
<dbReference type="InterPro" id="IPR001867">
    <property type="entry name" value="OmpR/PhoB-type_DNA-bd"/>
</dbReference>
<name>A0A9X3YMF6_9GAMM</name>
<dbReference type="Pfam" id="PF13432">
    <property type="entry name" value="TPR_16"/>
    <property type="match status" value="2"/>
</dbReference>
<dbReference type="PROSITE" id="PS50005">
    <property type="entry name" value="TPR"/>
    <property type="match status" value="2"/>
</dbReference>
<dbReference type="InterPro" id="IPR019734">
    <property type="entry name" value="TPR_rpt"/>
</dbReference>
<evidence type="ECO:0000256" key="4">
    <source>
        <dbReference type="PROSITE-ProRule" id="PRU00339"/>
    </source>
</evidence>
<feature type="repeat" description="TPR" evidence="4">
    <location>
        <begin position="461"/>
        <end position="494"/>
    </location>
</feature>
<dbReference type="GO" id="GO:0000160">
    <property type="term" value="P:phosphorelay signal transduction system"/>
    <property type="evidence" value="ECO:0007669"/>
    <property type="project" value="InterPro"/>
</dbReference>
<dbReference type="Gene3D" id="1.25.40.10">
    <property type="entry name" value="Tetratricopeptide repeat domain"/>
    <property type="match status" value="3"/>
</dbReference>
<feature type="domain" description="OmpR/PhoB-type" evidence="8">
    <location>
        <begin position="10"/>
        <end position="108"/>
    </location>
</feature>
<dbReference type="Gene3D" id="3.40.50.10070">
    <property type="entry name" value="TolB, N-terminal domain"/>
    <property type="match status" value="1"/>
</dbReference>
<keyword evidence="7" id="KW-1133">Transmembrane helix</keyword>
<keyword evidence="10" id="KW-1185">Reference proteome</keyword>
<gene>
    <name evidence="9" type="ORF">OD750_012810</name>
</gene>
<dbReference type="SUPFAM" id="SSF48452">
    <property type="entry name" value="TPR-like"/>
    <property type="match status" value="2"/>
</dbReference>
<evidence type="ECO:0000256" key="6">
    <source>
        <dbReference type="SAM" id="MobiDB-lite"/>
    </source>
</evidence>
<feature type="repeat" description="TPR" evidence="4">
    <location>
        <begin position="495"/>
        <end position="528"/>
    </location>
</feature>
<comment type="caution">
    <text evidence="9">The sequence shown here is derived from an EMBL/GenBank/DDBJ whole genome shotgun (WGS) entry which is preliminary data.</text>
</comment>
<dbReference type="SMART" id="SM00862">
    <property type="entry name" value="Trans_reg_C"/>
    <property type="match status" value="1"/>
</dbReference>
<evidence type="ECO:0000256" key="7">
    <source>
        <dbReference type="SAM" id="Phobius"/>
    </source>
</evidence>
<dbReference type="InterPro" id="IPR051685">
    <property type="entry name" value="Ycf3/AcsC/BcsC/TPR_MFPF"/>
</dbReference>
<dbReference type="EMBL" id="JAOVZO020000017">
    <property type="protein sequence ID" value="MDC8013418.1"/>
    <property type="molecule type" value="Genomic_DNA"/>
</dbReference>
<dbReference type="AlphaFoldDB" id="A0A9X3YMF6"/>
<dbReference type="InterPro" id="IPR036388">
    <property type="entry name" value="WH-like_DNA-bd_sf"/>
</dbReference>
<accession>A0A9X3YMF6</accession>
<keyword evidence="7" id="KW-0472">Membrane</keyword>
<evidence type="ECO:0000256" key="2">
    <source>
        <dbReference type="ARBA" id="ARBA00022803"/>
    </source>
</evidence>
<dbReference type="Pfam" id="PF00486">
    <property type="entry name" value="Trans_reg_C"/>
    <property type="match status" value="1"/>
</dbReference>
<dbReference type="Proteomes" id="UP001139971">
    <property type="component" value="Unassembled WGS sequence"/>
</dbReference>
<dbReference type="PANTHER" id="PTHR44943">
    <property type="entry name" value="CELLULOSE SYNTHASE OPERON PROTEIN C"/>
    <property type="match status" value="1"/>
</dbReference>
<keyword evidence="2 4" id="KW-0802">TPR repeat</keyword>
<protein>
    <submittedName>
        <fullName evidence="9">Winged helix-turn-helix domain-containing protein</fullName>
    </submittedName>
</protein>
<dbReference type="PANTHER" id="PTHR44943:SF8">
    <property type="entry name" value="TPR REPEAT-CONTAINING PROTEIN MJ0263"/>
    <property type="match status" value="1"/>
</dbReference>
<evidence type="ECO:0000313" key="10">
    <source>
        <dbReference type="Proteomes" id="UP001139971"/>
    </source>
</evidence>
<feature type="transmembrane region" description="Helical" evidence="7">
    <location>
        <begin position="155"/>
        <end position="175"/>
    </location>
</feature>
<proteinExistence type="predicted"/>
<evidence type="ECO:0000256" key="1">
    <source>
        <dbReference type="ARBA" id="ARBA00022737"/>
    </source>
</evidence>
<dbReference type="InterPro" id="IPR011990">
    <property type="entry name" value="TPR-like_helical_dom_sf"/>
</dbReference>
<sequence length="741" mass="79529">MTRKPEPESGTRYVFGPFELDVAERRLRRDGADVALTRKTFDLLLALIENAGHLRSRDALIAALWPDTIVEEHSLTWNLSALRKALGDTGDAPQYIETVRGHGYRFIAPLHEPAPAAPEAVVPAEPVATPEPGPRATSAADRASMTPNAPPPRSIGFVAAGLVALAIAIASIVVWRDAIRLQAPKPPATATGPSPRSVAVLPFENLSADPGNAYFASGIQETILTKLAGIGALRVVSRASTEHYQSHPDDLPAIVAQLGVATVLEGSVQRSGDQVLINVQLIDGRNGDHLWAQSYTRTLDQAFEVQRDVAEQVAAALEAQLLPSEATRVASLPTRDAIAYDLFLQAEYAALQIESGNATSPAGSTAIAREFYAKAIARDPKFALAYARLSYLESHAYWLDIDHTPERAAAGRVAAERALELEPDLALAHVAMGYAHYYGRRDYAAALAEFERARRDLPNNADVNASIANVDRRLGRWEAALVGYERASVLDPRNPQFPALLGDSLTMLRRYDEAEAAYDRARAVNPNSYAASLSQGLCILLRGDVERARRALDAIPPGVDPEGLASALRFAAAWAASDFDAAIAILDGAPALIEAPWTPGYVPSSLLRAQALQARGDEAGAQREYGVARGLLQSMFDAQPDNPAVVSLLGLAQAGLREKDAAIRSGKRAVDLLPVSQDAVDGPYYPATLAEIHLRLGDVDEGAAIVRELLALPAGRVVSMPLVERDPRYRAVAARLRGDAR</sequence>